<proteinExistence type="predicted"/>
<dbReference type="OrthoDB" id="2942794at2"/>
<dbReference type="RefSeq" id="WP_139234498.1">
    <property type="nucleotide sequence ID" value="NZ_FPBV01000001.1"/>
</dbReference>
<dbReference type="EMBL" id="FPBV01000001">
    <property type="protein sequence ID" value="SFU34555.1"/>
    <property type="molecule type" value="Genomic_DNA"/>
</dbReference>
<reference evidence="2" key="1">
    <citation type="submission" date="2016-10" db="EMBL/GenBank/DDBJ databases">
        <authorList>
            <person name="Varghese N."/>
        </authorList>
    </citation>
    <scope>NUCLEOTIDE SEQUENCE [LARGE SCALE GENOMIC DNA]</scope>
    <source>
        <strain evidence="2">DSM 17980</strain>
    </source>
</reference>
<dbReference type="AlphaFoldDB" id="A0A1I7FEL1"/>
<dbReference type="Proteomes" id="UP000183508">
    <property type="component" value="Unassembled WGS sequence"/>
</dbReference>
<name>A0A1I7FEL1_9BACL</name>
<accession>A0A1I7FEL1</accession>
<evidence type="ECO:0000313" key="2">
    <source>
        <dbReference type="Proteomes" id="UP000183508"/>
    </source>
</evidence>
<evidence type="ECO:0000313" key="1">
    <source>
        <dbReference type="EMBL" id="SFU34555.1"/>
    </source>
</evidence>
<gene>
    <name evidence="1" type="ORF">SAMN05421543_101209</name>
</gene>
<protein>
    <recommendedName>
        <fullName evidence="3">DUF2007 domain-containing protein</fullName>
    </recommendedName>
</protein>
<keyword evidence="2" id="KW-1185">Reference proteome</keyword>
<organism evidence="1 2">
    <name type="scientific">Alicyclobacillus macrosporangiidus</name>
    <dbReference type="NCBI Taxonomy" id="392015"/>
    <lineage>
        <taxon>Bacteria</taxon>
        <taxon>Bacillati</taxon>
        <taxon>Bacillota</taxon>
        <taxon>Bacilli</taxon>
        <taxon>Bacillales</taxon>
        <taxon>Alicyclobacillaceae</taxon>
        <taxon>Alicyclobacillus</taxon>
    </lineage>
</organism>
<evidence type="ECO:0008006" key="3">
    <source>
        <dbReference type="Google" id="ProtNLM"/>
    </source>
</evidence>
<sequence>MRGIGCLLPWRRNEVLIYTALSDESCIEAISRLEQAGVRHRTVLRGVFGRRADRWMNAVRQYDIYVPREQEERALRALQGSRGG</sequence>